<organism evidence="2 3">
    <name type="scientific">Strongylus vulgaris</name>
    <name type="common">Blood worm</name>
    <dbReference type="NCBI Taxonomy" id="40348"/>
    <lineage>
        <taxon>Eukaryota</taxon>
        <taxon>Metazoa</taxon>
        <taxon>Ecdysozoa</taxon>
        <taxon>Nematoda</taxon>
        <taxon>Chromadorea</taxon>
        <taxon>Rhabditida</taxon>
        <taxon>Rhabditina</taxon>
        <taxon>Rhabditomorpha</taxon>
        <taxon>Strongyloidea</taxon>
        <taxon>Strongylidae</taxon>
        <taxon>Strongylus</taxon>
    </lineage>
</organism>
<name>A0A3P7J1K0_STRVU</name>
<keyword evidence="1" id="KW-0812">Transmembrane</keyword>
<proteinExistence type="predicted"/>
<keyword evidence="1" id="KW-1133">Transmembrane helix</keyword>
<sequence length="132" mass="14737">MAELKSITGDEPYTGVGNAPAPIPRPMGFWGRPRLVFNDINQSSLFLLAIAAIRACFVLSRIILNSIIPKLDFMQINCAIGAWLVREQLTSHCIFILMSLNGNLLDTLQWVMEELTWVTLVMVAMAVMVVEE</sequence>
<gene>
    <name evidence="2" type="ORF">SVUK_LOCUS14338</name>
</gene>
<feature type="transmembrane region" description="Helical" evidence="1">
    <location>
        <begin position="45"/>
        <end position="64"/>
    </location>
</feature>
<keyword evidence="3" id="KW-1185">Reference proteome</keyword>
<evidence type="ECO:0000313" key="2">
    <source>
        <dbReference type="EMBL" id="VDM79340.1"/>
    </source>
</evidence>
<keyword evidence="1" id="KW-0472">Membrane</keyword>
<protein>
    <submittedName>
        <fullName evidence="2">Uncharacterized protein</fullName>
    </submittedName>
</protein>
<reference evidence="2 3" key="1">
    <citation type="submission" date="2018-11" db="EMBL/GenBank/DDBJ databases">
        <authorList>
            <consortium name="Pathogen Informatics"/>
        </authorList>
    </citation>
    <scope>NUCLEOTIDE SEQUENCE [LARGE SCALE GENOMIC DNA]</scope>
</reference>
<evidence type="ECO:0000313" key="3">
    <source>
        <dbReference type="Proteomes" id="UP000270094"/>
    </source>
</evidence>
<dbReference type="OrthoDB" id="5844444at2759"/>
<dbReference type="EMBL" id="UYYB01104788">
    <property type="protein sequence ID" value="VDM79340.1"/>
    <property type="molecule type" value="Genomic_DNA"/>
</dbReference>
<dbReference type="Proteomes" id="UP000270094">
    <property type="component" value="Unassembled WGS sequence"/>
</dbReference>
<feature type="transmembrane region" description="Helical" evidence="1">
    <location>
        <begin position="110"/>
        <end position="130"/>
    </location>
</feature>
<dbReference type="AlphaFoldDB" id="A0A3P7J1K0"/>
<evidence type="ECO:0000256" key="1">
    <source>
        <dbReference type="SAM" id="Phobius"/>
    </source>
</evidence>
<accession>A0A3P7J1K0</accession>